<accession>A0A199V846</accession>
<comment type="similarity">
    <text evidence="1">Belongs to the glycosyl hydrolases 36 family.</text>
</comment>
<dbReference type="AlphaFoldDB" id="A0A199V846"/>
<feature type="non-terminal residue" evidence="3">
    <location>
        <position position="1"/>
    </location>
</feature>
<dbReference type="PANTHER" id="PTHR31268">
    <property type="match status" value="1"/>
</dbReference>
<evidence type="ECO:0000256" key="1">
    <source>
        <dbReference type="ARBA" id="ARBA00007240"/>
    </source>
</evidence>
<name>A0A199V846_ANACO</name>
<dbReference type="EMBL" id="LSRQ01002884">
    <property type="protein sequence ID" value="OAY73056.1"/>
    <property type="molecule type" value="Genomic_DNA"/>
</dbReference>
<dbReference type="STRING" id="4615.A0A199V846"/>
<dbReference type="PANTHER" id="PTHR31268:SF8">
    <property type="entry name" value="GALACTINOL--SUCROSE GALACTOSYLTRANSFERASE 4-RELATED"/>
    <property type="match status" value="1"/>
</dbReference>
<feature type="non-terminal residue" evidence="3">
    <location>
        <position position="559"/>
    </location>
</feature>
<gene>
    <name evidence="3" type="ORF">ACMD2_22036</name>
</gene>
<evidence type="ECO:0000256" key="2">
    <source>
        <dbReference type="ARBA" id="ARBA00023277"/>
    </source>
</evidence>
<dbReference type="Pfam" id="PF05691">
    <property type="entry name" value="Raffinose_syn"/>
    <property type="match status" value="1"/>
</dbReference>
<dbReference type="Proteomes" id="UP000092600">
    <property type="component" value="Unassembled WGS sequence"/>
</dbReference>
<dbReference type="SUPFAM" id="SSF51445">
    <property type="entry name" value="(Trans)glycosidases"/>
    <property type="match status" value="1"/>
</dbReference>
<keyword evidence="2" id="KW-0119">Carbohydrate metabolism</keyword>
<proteinExistence type="inferred from homology"/>
<sequence length="559" mass="61898">QSFRARASSDSTRKVSPIGVVDLSFFDTVIEGLKKELSGVEGVDDSSLDNEIIHTNSYSSEYRGLKAFVKDLRTRFRGLDDVYMWQALCGAWGGVSPSATSFDFDSKIVSAIVAPCLAGTMFDGALVKCLRYGVGLVHPDQIARFYNSMHSYLASAGITGVKVDVIHLADKHVQVLQMIELAGEEYGGRVELAKAYYKGLSESLRKNFNGTGLICSMQHCNDFFFLGTWQISLGRVGNESFFPSGDDFWFRDPNGDPTGIYWLQGVHLIHCAYNSMWMGQTIQPDWDMFKSDHPCAKFHAGSRAISGGPVYMSDSVGSHDFDLIKKLVFPDGTIPRCQHFALPTRDCLFKNPLSDGKSILKIWNINKFGAVVGAFNCQGAGWDPEENRIRGYPDCYKPVSARVHVSDIKWSQKKETKNIGYADDYAVYLNQAELLQLMTPNSDPIEVTLHPSSFEIFTFVPITSLAFGVKFAPVGMVNMLNCGGTVVEVENGDVDEEPRVVKFKVKGAGELLAYSSEKPKRVCVNGVDEEFEWVRNGELRMDLSWEGGECGVSDVAVAY</sequence>
<protein>
    <submittedName>
        <fullName evidence="3">Stachyose synthase</fullName>
    </submittedName>
</protein>
<reference evidence="3 4" key="1">
    <citation type="journal article" date="2016" name="DNA Res.">
        <title>The draft genome of MD-2 pineapple using hybrid error correction of long reads.</title>
        <authorList>
            <person name="Redwan R.M."/>
            <person name="Saidin A."/>
            <person name="Kumar S.V."/>
        </authorList>
    </citation>
    <scope>NUCLEOTIDE SEQUENCE [LARGE SCALE GENOMIC DNA]</scope>
    <source>
        <strain evidence="4">cv. MD2</strain>
        <tissue evidence="3">Leaf</tissue>
    </source>
</reference>
<organism evidence="3 4">
    <name type="scientific">Ananas comosus</name>
    <name type="common">Pineapple</name>
    <name type="synonym">Ananas ananas</name>
    <dbReference type="NCBI Taxonomy" id="4615"/>
    <lineage>
        <taxon>Eukaryota</taxon>
        <taxon>Viridiplantae</taxon>
        <taxon>Streptophyta</taxon>
        <taxon>Embryophyta</taxon>
        <taxon>Tracheophyta</taxon>
        <taxon>Spermatophyta</taxon>
        <taxon>Magnoliopsida</taxon>
        <taxon>Liliopsida</taxon>
        <taxon>Poales</taxon>
        <taxon>Bromeliaceae</taxon>
        <taxon>Bromelioideae</taxon>
        <taxon>Ananas</taxon>
    </lineage>
</organism>
<dbReference type="InterPro" id="IPR008811">
    <property type="entry name" value="Glycosyl_hydrolases_36"/>
</dbReference>
<evidence type="ECO:0000313" key="3">
    <source>
        <dbReference type="EMBL" id="OAY73056.1"/>
    </source>
</evidence>
<comment type="caution">
    <text evidence="3">The sequence shown here is derived from an EMBL/GenBank/DDBJ whole genome shotgun (WGS) entry which is preliminary data.</text>
</comment>
<dbReference type="InterPro" id="IPR017853">
    <property type="entry name" value="GH"/>
</dbReference>
<evidence type="ECO:0000313" key="4">
    <source>
        <dbReference type="Proteomes" id="UP000092600"/>
    </source>
</evidence>